<dbReference type="AlphaFoldDB" id="A0A2P2JQ21"/>
<organism evidence="1">
    <name type="scientific">Rhizophora mucronata</name>
    <name type="common">Asiatic mangrove</name>
    <dbReference type="NCBI Taxonomy" id="61149"/>
    <lineage>
        <taxon>Eukaryota</taxon>
        <taxon>Viridiplantae</taxon>
        <taxon>Streptophyta</taxon>
        <taxon>Embryophyta</taxon>
        <taxon>Tracheophyta</taxon>
        <taxon>Spermatophyta</taxon>
        <taxon>Magnoliopsida</taxon>
        <taxon>eudicotyledons</taxon>
        <taxon>Gunneridae</taxon>
        <taxon>Pentapetalae</taxon>
        <taxon>rosids</taxon>
        <taxon>fabids</taxon>
        <taxon>Malpighiales</taxon>
        <taxon>Rhizophoraceae</taxon>
        <taxon>Rhizophora</taxon>
    </lineage>
</organism>
<evidence type="ECO:0000313" key="1">
    <source>
        <dbReference type="EMBL" id="MBW95573.1"/>
    </source>
</evidence>
<dbReference type="EMBL" id="GGEC01015090">
    <property type="protein sequence ID" value="MBW95573.1"/>
    <property type="molecule type" value="Transcribed_RNA"/>
</dbReference>
<accession>A0A2P2JQ21</accession>
<protein>
    <submittedName>
        <fullName evidence="1">Uncharacterized protein</fullName>
    </submittedName>
</protein>
<proteinExistence type="predicted"/>
<name>A0A2P2JQ21_RHIMU</name>
<reference evidence="1" key="1">
    <citation type="submission" date="2018-02" db="EMBL/GenBank/DDBJ databases">
        <title>Rhizophora mucronata_Transcriptome.</title>
        <authorList>
            <person name="Meera S.P."/>
            <person name="Sreeshan A."/>
            <person name="Augustine A."/>
        </authorList>
    </citation>
    <scope>NUCLEOTIDE SEQUENCE</scope>
    <source>
        <tissue evidence="1">Leaf</tissue>
    </source>
</reference>
<sequence>MPILKTSMLIKAKGRRNSKRGLAETGSQSFKPIKTQKIRKSEAFYIL</sequence>